<dbReference type="RefSeq" id="WP_124026074.1">
    <property type="nucleotide sequence ID" value="NZ_JBHRSN010000005.1"/>
</dbReference>
<feature type="transmembrane region" description="Helical" evidence="2">
    <location>
        <begin position="7"/>
        <end position="25"/>
    </location>
</feature>
<accession>A0A3N5Y2R4</accession>
<dbReference type="AlphaFoldDB" id="A0A3N5Y2R4"/>
<organism evidence="3 4">
    <name type="scientific">Alteromonas sediminis</name>
    <dbReference type="NCBI Taxonomy" id="2259342"/>
    <lineage>
        <taxon>Bacteria</taxon>
        <taxon>Pseudomonadati</taxon>
        <taxon>Pseudomonadota</taxon>
        <taxon>Gammaproteobacteria</taxon>
        <taxon>Alteromonadales</taxon>
        <taxon>Alteromonadaceae</taxon>
        <taxon>Alteromonas/Salinimonas group</taxon>
        <taxon>Alteromonas</taxon>
    </lineage>
</organism>
<feature type="region of interest" description="Disordered" evidence="1">
    <location>
        <begin position="113"/>
        <end position="154"/>
    </location>
</feature>
<dbReference type="Pfam" id="PF06295">
    <property type="entry name" value="ZapG-like"/>
    <property type="match status" value="1"/>
</dbReference>
<dbReference type="Proteomes" id="UP000275281">
    <property type="component" value="Unassembled WGS sequence"/>
</dbReference>
<dbReference type="OrthoDB" id="6385810at2"/>
<evidence type="ECO:0000313" key="3">
    <source>
        <dbReference type="EMBL" id="RPJ68072.1"/>
    </source>
</evidence>
<gene>
    <name evidence="3" type="ORF">DRW07_01270</name>
</gene>
<comment type="caution">
    <text evidence="3">The sequence shown here is derived from an EMBL/GenBank/DDBJ whole genome shotgun (WGS) entry which is preliminary data.</text>
</comment>
<dbReference type="EMBL" id="RPOK01000001">
    <property type="protein sequence ID" value="RPJ68072.1"/>
    <property type="molecule type" value="Genomic_DNA"/>
</dbReference>
<keyword evidence="4" id="KW-1185">Reference proteome</keyword>
<name>A0A3N5Y2R4_9ALTE</name>
<keyword evidence="2" id="KW-0812">Transmembrane</keyword>
<evidence type="ECO:0000313" key="4">
    <source>
        <dbReference type="Proteomes" id="UP000275281"/>
    </source>
</evidence>
<evidence type="ECO:0000256" key="2">
    <source>
        <dbReference type="SAM" id="Phobius"/>
    </source>
</evidence>
<evidence type="ECO:0000256" key="1">
    <source>
        <dbReference type="SAM" id="MobiDB-lite"/>
    </source>
</evidence>
<protein>
    <submittedName>
        <fullName evidence="3">DUF1043 family protein</fullName>
    </submittedName>
</protein>
<proteinExistence type="predicted"/>
<sequence length="154" mass="16938">MEIIISLSLLIVGGVIGFFAARYWYGRGPSQATVQQAENNLKALLAQQAEHHVYQSRALIDTVEKQCEAMKEQLNNYESLLRPDESTQAPEVPFYGEHASTYLRNTLNRDAKLHKASSTDTQPRDFAAAGSGLFAGDSSKQSETITDEAKGTKS</sequence>
<keyword evidence="2" id="KW-0472">Membrane</keyword>
<reference evidence="3 4" key="1">
    <citation type="submission" date="2018-11" db="EMBL/GenBank/DDBJ databases">
        <authorList>
            <person name="Ye M.-Q."/>
            <person name="Du Z.-J."/>
        </authorList>
    </citation>
    <scope>NUCLEOTIDE SEQUENCE [LARGE SCALE GENOMIC DNA]</scope>
    <source>
        <strain evidence="3 4">U0105</strain>
    </source>
</reference>
<keyword evidence="2" id="KW-1133">Transmembrane helix</keyword>
<dbReference type="InterPro" id="IPR009386">
    <property type="entry name" value="ZapG-like"/>
</dbReference>